<protein>
    <recommendedName>
        <fullName evidence="3">Pyridoxamine 5'-phosphate oxidase putative domain-containing protein</fullName>
    </recommendedName>
</protein>
<accession>A0A840BTJ7</accession>
<reference evidence="1 2" key="1">
    <citation type="submission" date="2020-08" db="EMBL/GenBank/DDBJ databases">
        <title>Genomic Encyclopedia of Type Strains, Phase IV (KMG-IV): sequencing the most valuable type-strain genomes for metagenomic binning, comparative biology and taxonomic classification.</title>
        <authorList>
            <person name="Goeker M."/>
        </authorList>
    </citation>
    <scope>NUCLEOTIDE SEQUENCE [LARGE SCALE GENOMIC DNA]</scope>
    <source>
        <strain evidence="1 2">DSM 106739</strain>
    </source>
</reference>
<evidence type="ECO:0008006" key="3">
    <source>
        <dbReference type="Google" id="ProtNLM"/>
    </source>
</evidence>
<dbReference type="AlphaFoldDB" id="A0A840BTJ7"/>
<name>A0A840BTJ7_9RHOO</name>
<dbReference type="InterPro" id="IPR012349">
    <property type="entry name" value="Split_barrel_FMN-bd"/>
</dbReference>
<comment type="caution">
    <text evidence="1">The sequence shown here is derived from an EMBL/GenBank/DDBJ whole genome shotgun (WGS) entry which is preliminary data.</text>
</comment>
<proteinExistence type="predicted"/>
<evidence type="ECO:0000313" key="1">
    <source>
        <dbReference type="EMBL" id="MBB4013677.1"/>
    </source>
</evidence>
<dbReference type="RefSeq" id="WP_183635610.1">
    <property type="nucleotide sequence ID" value="NZ_BAABLE010000005.1"/>
</dbReference>
<evidence type="ECO:0000313" key="2">
    <source>
        <dbReference type="Proteomes" id="UP000561045"/>
    </source>
</evidence>
<gene>
    <name evidence="1" type="ORF">GGR36_003023</name>
</gene>
<sequence>MSPPATAPLMTPDVAAFIGGGLSITLASCDSRLVPSIAKGVGCRVAEDRSTLTVFVFAESAEATCRDVAANGRIAVTFSRPSTHETIQIKGNDARTVPLLPGDVACVRRNLDRFAEDITPLGWGPDFIDAVFWRDPAELIAIRFTPDGVFGQTPGPRAGEALARRA</sequence>
<dbReference type="SUPFAM" id="SSF50475">
    <property type="entry name" value="FMN-binding split barrel"/>
    <property type="match status" value="1"/>
</dbReference>
<keyword evidence="2" id="KW-1185">Reference proteome</keyword>
<dbReference type="EMBL" id="JACIET010000002">
    <property type="protein sequence ID" value="MBB4013677.1"/>
    <property type="molecule type" value="Genomic_DNA"/>
</dbReference>
<dbReference type="Gene3D" id="2.30.110.10">
    <property type="entry name" value="Electron Transport, Fmn-binding Protein, Chain A"/>
    <property type="match status" value="1"/>
</dbReference>
<organism evidence="1 2">
    <name type="scientific">Niveibacterium umoris</name>
    <dbReference type="NCBI Taxonomy" id="1193620"/>
    <lineage>
        <taxon>Bacteria</taxon>
        <taxon>Pseudomonadati</taxon>
        <taxon>Pseudomonadota</taxon>
        <taxon>Betaproteobacteria</taxon>
        <taxon>Rhodocyclales</taxon>
        <taxon>Rhodocyclaceae</taxon>
        <taxon>Niveibacterium</taxon>
    </lineage>
</organism>
<dbReference type="Proteomes" id="UP000561045">
    <property type="component" value="Unassembled WGS sequence"/>
</dbReference>